<proteinExistence type="inferred from homology"/>
<dbReference type="GO" id="GO:0003723">
    <property type="term" value="F:RNA binding"/>
    <property type="evidence" value="ECO:0007669"/>
    <property type="project" value="UniProtKB-KW"/>
</dbReference>
<feature type="region of interest" description="Disordered" evidence="9">
    <location>
        <begin position="268"/>
        <end position="302"/>
    </location>
</feature>
<keyword evidence="5" id="KW-0698">rRNA processing</keyword>
<dbReference type="InterPro" id="IPR009000">
    <property type="entry name" value="Transl_B-barrel_sf"/>
</dbReference>
<feature type="compositionally biased region" description="Polar residues" evidence="9">
    <location>
        <begin position="269"/>
        <end position="286"/>
    </location>
</feature>
<evidence type="ECO:0000256" key="8">
    <source>
        <dbReference type="ARBA" id="ARBA00023242"/>
    </source>
</evidence>
<feature type="compositionally biased region" description="Polar residues" evidence="9">
    <location>
        <begin position="867"/>
        <end position="878"/>
    </location>
</feature>
<evidence type="ECO:0000256" key="2">
    <source>
        <dbReference type="ARBA" id="ARBA00009801"/>
    </source>
</evidence>
<feature type="compositionally biased region" description="Low complexity" evidence="9">
    <location>
        <begin position="77"/>
        <end position="97"/>
    </location>
</feature>
<name>A0A9Q3EKK9_9BASI</name>
<dbReference type="InterPro" id="IPR040309">
    <property type="entry name" value="Naf1"/>
</dbReference>
<dbReference type="GO" id="GO:0006364">
    <property type="term" value="P:rRNA processing"/>
    <property type="evidence" value="ECO:0007669"/>
    <property type="project" value="UniProtKB-KW"/>
</dbReference>
<dbReference type="GO" id="GO:0001522">
    <property type="term" value="P:pseudouridine synthesis"/>
    <property type="evidence" value="ECO:0007669"/>
    <property type="project" value="InterPro"/>
</dbReference>
<evidence type="ECO:0000313" key="10">
    <source>
        <dbReference type="EMBL" id="MBW0520775.1"/>
    </source>
</evidence>
<sequence>MSSSQSSPTHPTSSTQLTMERRVLETIAHVTRQTPTPHPLPARPQLDSAINSQSCSLSPDPPFQSGRDQDAKNDAIRSSGNSKSSQSQISRCDSSQSSRKDLPPDILHILQSDFVSGSCHLQDRDQQIQQAVEGLRVETRLNRYRRVRDQLADSQDDDTDDDDVDQLDQDEGSSPMAEDECQDECLDSNDALSDIDGSGDEERTTSKHHDALSKLKMEIEQMIGVPEERPYDYTDYDMAEPAYPVIKSQRETPTSFSSSSLALSLGNSQRLPQYNLNPRKQSSDLSQYEHPTHSSDNEASIDSNKENLLAGAQTMDFTSDSGKSNVGHQAALAKISKQCPSNSQAHSGTSNQQHSHALSRENSTYTDSAMSSNPQRNRENTNCQTESIESQSSSSESSDDLLEEDESPTSIIGPTTLNELPEPPPHTTQVPFTTVPEEDFKLIAPFGTLISVIGNVLVIKGTTGLGYDKVLDEGSLVCRQDGFVIGKIFETFGSVTDPHYSIRLPTHIQSSISSGDATFSPGMMVFYVPNYASFVFTSDLQAQPKGTDASNFYDEELSNPGEVDFSDDEAEAAYLRSRKLARKKATINSQAGTNRHQVHVLNDDPNEMFIKHEPSELNYGDASLDQEACPPTGTEYNLLERPKGGLHPPSSLPWPRSIGPNQQSTPSSVSERKPLSGQRTARRGARGARGRDSRKFKNSRNSNHVEIGTAHSDNTGNGRFRPAQQAENRSWLPIPAGIHINSPMGHSPQTGIQINSPMGDSSPAGVQVNTPMGYIPPIHTNSPMGHSLPGYRALPSIGNQSWLSPMTPNFNFELQAPYQPSYSSGPIQTTPGFNNLAALVSPAHQQTSLHPQLSSYNNIARGPLQPPNRSSEHTSAPTLGQHDLTGALPSDPTQASQPLRTSNLNSMAGLLPPGHYNPRFFGL</sequence>
<dbReference type="GO" id="GO:0005634">
    <property type="term" value="C:nucleus"/>
    <property type="evidence" value="ECO:0007669"/>
    <property type="project" value="UniProtKB-SubCell"/>
</dbReference>
<dbReference type="Gene3D" id="2.40.10.230">
    <property type="entry name" value="Probable tRNA pseudouridine synthase domain"/>
    <property type="match status" value="1"/>
</dbReference>
<dbReference type="AlphaFoldDB" id="A0A9Q3EKK9"/>
<feature type="region of interest" description="Disordered" evidence="9">
    <location>
        <begin position="334"/>
        <end position="428"/>
    </location>
</feature>
<accession>A0A9Q3EKK9</accession>
<protein>
    <recommendedName>
        <fullName evidence="3">H/ACA ribonucleoprotein complex non-core subunit NAF1</fullName>
    </recommendedName>
</protein>
<dbReference type="SUPFAM" id="SSF50447">
    <property type="entry name" value="Translation proteins"/>
    <property type="match status" value="1"/>
</dbReference>
<gene>
    <name evidence="10" type="ORF">O181_060490</name>
</gene>
<keyword evidence="11" id="KW-1185">Reference proteome</keyword>
<dbReference type="PANTHER" id="PTHR31633">
    <property type="entry name" value="H/ACA RIBONUCLEOPROTEIN COMPLEX NON-CORE SUBUNIT NAF1"/>
    <property type="match status" value="1"/>
</dbReference>
<feature type="compositionally biased region" description="Polar residues" evidence="9">
    <location>
        <begin position="659"/>
        <end position="669"/>
    </location>
</feature>
<evidence type="ECO:0000256" key="1">
    <source>
        <dbReference type="ARBA" id="ARBA00004123"/>
    </source>
</evidence>
<keyword evidence="8" id="KW-0539">Nucleus</keyword>
<evidence type="ECO:0000256" key="3">
    <source>
        <dbReference type="ARBA" id="ARBA00021438"/>
    </source>
</evidence>
<dbReference type="EMBL" id="AVOT02028327">
    <property type="protein sequence ID" value="MBW0520775.1"/>
    <property type="molecule type" value="Genomic_DNA"/>
</dbReference>
<dbReference type="OrthoDB" id="21550at2759"/>
<feature type="compositionally biased region" description="Acidic residues" evidence="9">
    <location>
        <begin position="397"/>
        <end position="407"/>
    </location>
</feature>
<evidence type="ECO:0000256" key="6">
    <source>
        <dbReference type="ARBA" id="ARBA00022553"/>
    </source>
</evidence>
<dbReference type="Proteomes" id="UP000765509">
    <property type="component" value="Unassembled WGS sequence"/>
</dbReference>
<feature type="compositionally biased region" description="Polar residues" evidence="9">
    <location>
        <begin position="48"/>
        <end position="57"/>
    </location>
</feature>
<evidence type="ECO:0000256" key="5">
    <source>
        <dbReference type="ARBA" id="ARBA00022552"/>
    </source>
</evidence>
<evidence type="ECO:0000313" key="11">
    <source>
        <dbReference type="Proteomes" id="UP000765509"/>
    </source>
</evidence>
<feature type="compositionally biased region" description="Polar residues" evidence="9">
    <location>
        <begin position="891"/>
        <end position="906"/>
    </location>
</feature>
<dbReference type="InterPro" id="IPR038664">
    <property type="entry name" value="Gar1/Naf1_Cbf5-bd_sf"/>
</dbReference>
<feature type="region of interest" description="Disordered" evidence="9">
    <location>
        <begin position="856"/>
        <end position="911"/>
    </location>
</feature>
<reference evidence="10" key="1">
    <citation type="submission" date="2021-03" db="EMBL/GenBank/DDBJ databases">
        <title>Draft genome sequence of rust myrtle Austropuccinia psidii MF-1, a brazilian biotype.</title>
        <authorList>
            <person name="Quecine M.C."/>
            <person name="Pachon D.M.R."/>
            <person name="Bonatelli M.L."/>
            <person name="Correr F.H."/>
            <person name="Franceschini L.M."/>
            <person name="Leite T.F."/>
            <person name="Margarido G.R.A."/>
            <person name="Almeida C.A."/>
            <person name="Ferrarezi J.A."/>
            <person name="Labate C.A."/>
        </authorList>
    </citation>
    <scope>NUCLEOTIDE SEQUENCE</scope>
    <source>
        <strain evidence="10">MF-1</strain>
    </source>
</reference>
<feature type="compositionally biased region" description="Polar residues" evidence="9">
    <location>
        <begin position="338"/>
        <end position="385"/>
    </location>
</feature>
<feature type="compositionally biased region" description="Low complexity" evidence="9">
    <location>
        <begin position="386"/>
        <end position="396"/>
    </location>
</feature>
<evidence type="ECO:0000256" key="7">
    <source>
        <dbReference type="ARBA" id="ARBA00022884"/>
    </source>
</evidence>
<feature type="compositionally biased region" description="Acidic residues" evidence="9">
    <location>
        <begin position="154"/>
        <end position="187"/>
    </location>
</feature>
<comment type="caution">
    <text evidence="10">The sequence shown here is derived from an EMBL/GenBank/DDBJ whole genome shotgun (WGS) entry which is preliminary data.</text>
</comment>
<feature type="region of interest" description="Disordered" evidence="9">
    <location>
        <begin position="1"/>
        <end position="102"/>
    </location>
</feature>
<evidence type="ECO:0000256" key="9">
    <source>
        <dbReference type="SAM" id="MobiDB-lite"/>
    </source>
</evidence>
<dbReference type="Pfam" id="PF04410">
    <property type="entry name" value="Gar1"/>
    <property type="match status" value="1"/>
</dbReference>
<keyword evidence="4" id="KW-0690">Ribosome biogenesis</keyword>
<keyword evidence="6" id="KW-0597">Phosphoprotein</keyword>
<evidence type="ECO:0000256" key="4">
    <source>
        <dbReference type="ARBA" id="ARBA00022517"/>
    </source>
</evidence>
<dbReference type="GO" id="GO:0000493">
    <property type="term" value="P:box H/ACA snoRNP assembly"/>
    <property type="evidence" value="ECO:0007669"/>
    <property type="project" value="InterPro"/>
</dbReference>
<keyword evidence="7" id="KW-0694">RNA-binding</keyword>
<organism evidence="10 11">
    <name type="scientific">Austropuccinia psidii MF-1</name>
    <dbReference type="NCBI Taxonomy" id="1389203"/>
    <lineage>
        <taxon>Eukaryota</taxon>
        <taxon>Fungi</taxon>
        <taxon>Dikarya</taxon>
        <taxon>Basidiomycota</taxon>
        <taxon>Pucciniomycotina</taxon>
        <taxon>Pucciniomycetes</taxon>
        <taxon>Pucciniales</taxon>
        <taxon>Sphaerophragmiaceae</taxon>
        <taxon>Austropuccinia</taxon>
    </lineage>
</organism>
<comment type="similarity">
    <text evidence="2">Belongs to the NAF1 family.</text>
</comment>
<feature type="region of interest" description="Disordered" evidence="9">
    <location>
        <begin position="148"/>
        <end position="212"/>
    </location>
</feature>
<dbReference type="InterPro" id="IPR007504">
    <property type="entry name" value="H/ACA_rnp_Gar1/Naf1"/>
</dbReference>
<comment type="subcellular location">
    <subcellularLocation>
        <location evidence="1">Nucleus</location>
    </subcellularLocation>
</comment>
<feature type="region of interest" description="Disordered" evidence="9">
    <location>
        <begin position="621"/>
        <end position="721"/>
    </location>
</feature>
<feature type="compositionally biased region" description="Basic and acidic residues" evidence="9">
    <location>
        <begin position="200"/>
        <end position="212"/>
    </location>
</feature>
<feature type="compositionally biased region" description="Low complexity" evidence="9">
    <location>
        <begin position="1"/>
        <end position="16"/>
    </location>
</feature>
<dbReference type="GO" id="GO:0005732">
    <property type="term" value="C:sno(s)RNA-containing ribonucleoprotein complex"/>
    <property type="evidence" value="ECO:0007669"/>
    <property type="project" value="InterPro"/>
</dbReference>
<dbReference type="PANTHER" id="PTHR31633:SF1">
    <property type="entry name" value="H_ACA RIBONUCLEOPROTEIN COMPLEX NON-CORE SUBUNIT NAF1"/>
    <property type="match status" value="1"/>
</dbReference>